<dbReference type="CDD" id="cd18580">
    <property type="entry name" value="ABC_6TM_ABCC_D2"/>
    <property type="match status" value="1"/>
</dbReference>
<dbReference type="EMBL" id="MU860242">
    <property type="protein sequence ID" value="KAK4235735.1"/>
    <property type="molecule type" value="Genomic_DNA"/>
</dbReference>
<dbReference type="Gene3D" id="3.40.50.300">
    <property type="entry name" value="P-loop containing nucleotide triphosphate hydrolases"/>
    <property type="match status" value="1"/>
</dbReference>
<dbReference type="InterPro" id="IPR027417">
    <property type="entry name" value="P-loop_NTPase"/>
</dbReference>
<dbReference type="GO" id="GO:0005524">
    <property type="term" value="F:ATP binding"/>
    <property type="evidence" value="ECO:0007669"/>
    <property type="project" value="UniProtKB-KW"/>
</dbReference>
<keyword evidence="6" id="KW-1133">Transmembrane helix</keyword>
<sequence length="452" mass="50077">MWSTVIRIAPHSGRIIHNHLLAIVTNAPLSFFSDNDNGSILNRFTQDMQLIDKQLPSALANLANQIFKFLMQVILLCVAQKWFALSLPACAGLVYVIQKVYLRTSRQLRFLELDSRAAVLSNFLETVEGLTIRAFGWLREATDQSTTRLEDSQRAEFLLMCLQRWLNLVLDMVAATVGIGVSAAAILLPGQVSGGQVGVALNLILVASTTLLRLIESWTNLEVSLGAVVRLKALENTTPSEVDKNAIFALESGWPPRGRVEFKGVTAAYHADAPALRDLTLTINPGQNFIICGWTGSGKSSVVLALLRLLDLQSGRIELDGVEITQIPRDFLRQRRFVTVSQDSFLPPSETLDPQESLDDHVIINTLKRTHLWSRFLQTVNEDDDSDINAGKTHRTLLNRPPSRFPSLSAGQTQLLTLCRGIVKAAALRADVRGPSCCSTRSRLRWTPRPRP</sequence>
<dbReference type="PANTHER" id="PTHR24223:SF345">
    <property type="entry name" value="ABC MULTIDRUG TRANSPORTER (EUROFUNG)"/>
    <property type="match status" value="1"/>
</dbReference>
<keyword evidence="4" id="KW-0547">Nucleotide-binding</keyword>
<dbReference type="SUPFAM" id="SSF90123">
    <property type="entry name" value="ABC transporter transmembrane region"/>
    <property type="match status" value="1"/>
</dbReference>
<evidence type="ECO:0000313" key="10">
    <source>
        <dbReference type="Proteomes" id="UP001303760"/>
    </source>
</evidence>
<evidence type="ECO:0000256" key="7">
    <source>
        <dbReference type="ARBA" id="ARBA00023136"/>
    </source>
</evidence>
<dbReference type="InterPro" id="IPR003439">
    <property type="entry name" value="ABC_transporter-like_ATP-bd"/>
</dbReference>
<dbReference type="InterPro" id="IPR011527">
    <property type="entry name" value="ABC1_TM_dom"/>
</dbReference>
<dbReference type="Proteomes" id="UP001303760">
    <property type="component" value="Unassembled WGS sequence"/>
</dbReference>
<comment type="caution">
    <text evidence="9">The sequence shown here is derived from an EMBL/GenBank/DDBJ whole genome shotgun (WGS) entry which is preliminary data.</text>
</comment>
<dbReference type="GO" id="GO:0016887">
    <property type="term" value="F:ATP hydrolysis activity"/>
    <property type="evidence" value="ECO:0007669"/>
    <property type="project" value="InterPro"/>
</dbReference>
<dbReference type="Pfam" id="PF00005">
    <property type="entry name" value="ABC_tran"/>
    <property type="match status" value="1"/>
</dbReference>
<proteinExistence type="predicted"/>
<keyword evidence="5" id="KW-0067">ATP-binding</keyword>
<reference evidence="9" key="2">
    <citation type="submission" date="2023-05" db="EMBL/GenBank/DDBJ databases">
        <authorList>
            <consortium name="Lawrence Berkeley National Laboratory"/>
            <person name="Steindorff A."/>
            <person name="Hensen N."/>
            <person name="Bonometti L."/>
            <person name="Westerberg I."/>
            <person name="Brannstrom I.O."/>
            <person name="Guillou S."/>
            <person name="Cros-Aarteil S."/>
            <person name="Calhoun S."/>
            <person name="Haridas S."/>
            <person name="Kuo A."/>
            <person name="Mondo S."/>
            <person name="Pangilinan J."/>
            <person name="Riley R."/>
            <person name="Labutti K."/>
            <person name="Andreopoulos B."/>
            <person name="Lipzen A."/>
            <person name="Chen C."/>
            <person name="Yanf M."/>
            <person name="Daum C."/>
            <person name="Ng V."/>
            <person name="Clum A."/>
            <person name="Ohm R."/>
            <person name="Martin F."/>
            <person name="Silar P."/>
            <person name="Natvig D."/>
            <person name="Lalanne C."/>
            <person name="Gautier V."/>
            <person name="Ament-Velasquez S.L."/>
            <person name="Kruys A."/>
            <person name="Hutchinson M.I."/>
            <person name="Powell A.J."/>
            <person name="Barry K."/>
            <person name="Miller A.N."/>
            <person name="Grigoriev I.V."/>
            <person name="Debuchy R."/>
            <person name="Gladieux P."/>
            <person name="Thoren M.H."/>
            <person name="Johannesson H."/>
        </authorList>
    </citation>
    <scope>NUCLEOTIDE SEQUENCE</scope>
    <source>
        <strain evidence="9">CBS 532.94</strain>
    </source>
</reference>
<reference evidence="9" key="1">
    <citation type="journal article" date="2023" name="Mol. Phylogenet. Evol.">
        <title>Genome-scale phylogeny and comparative genomics of the fungal order Sordariales.</title>
        <authorList>
            <person name="Hensen N."/>
            <person name="Bonometti L."/>
            <person name="Westerberg I."/>
            <person name="Brannstrom I.O."/>
            <person name="Guillou S."/>
            <person name="Cros-Aarteil S."/>
            <person name="Calhoun S."/>
            <person name="Haridas S."/>
            <person name="Kuo A."/>
            <person name="Mondo S."/>
            <person name="Pangilinan J."/>
            <person name="Riley R."/>
            <person name="LaButti K."/>
            <person name="Andreopoulos B."/>
            <person name="Lipzen A."/>
            <person name="Chen C."/>
            <person name="Yan M."/>
            <person name="Daum C."/>
            <person name="Ng V."/>
            <person name="Clum A."/>
            <person name="Steindorff A."/>
            <person name="Ohm R.A."/>
            <person name="Martin F."/>
            <person name="Silar P."/>
            <person name="Natvig D.O."/>
            <person name="Lalanne C."/>
            <person name="Gautier V."/>
            <person name="Ament-Velasquez S.L."/>
            <person name="Kruys A."/>
            <person name="Hutchinson M.I."/>
            <person name="Powell A.J."/>
            <person name="Barry K."/>
            <person name="Miller A.N."/>
            <person name="Grigoriev I.V."/>
            <person name="Debuchy R."/>
            <person name="Gladieux P."/>
            <person name="Hiltunen Thoren M."/>
            <person name="Johannesson H."/>
        </authorList>
    </citation>
    <scope>NUCLEOTIDE SEQUENCE</scope>
    <source>
        <strain evidence="9">CBS 532.94</strain>
    </source>
</reference>
<feature type="domain" description="ABC transmembrane type-1" evidence="8">
    <location>
        <begin position="1"/>
        <end position="222"/>
    </location>
</feature>
<accession>A0AAN7C5Q0</accession>
<keyword evidence="7" id="KW-0472">Membrane</keyword>
<dbReference type="Pfam" id="PF00664">
    <property type="entry name" value="ABC_membrane"/>
    <property type="match status" value="1"/>
</dbReference>
<name>A0AAN7C5Q0_9PEZI</name>
<evidence type="ECO:0000259" key="8">
    <source>
        <dbReference type="PROSITE" id="PS50929"/>
    </source>
</evidence>
<dbReference type="Gene3D" id="1.20.1560.10">
    <property type="entry name" value="ABC transporter type 1, transmembrane domain"/>
    <property type="match status" value="1"/>
</dbReference>
<dbReference type="InterPro" id="IPR044726">
    <property type="entry name" value="ABCC_6TM_D2"/>
</dbReference>
<evidence type="ECO:0000256" key="5">
    <source>
        <dbReference type="ARBA" id="ARBA00022840"/>
    </source>
</evidence>
<dbReference type="GO" id="GO:0140359">
    <property type="term" value="F:ABC-type transporter activity"/>
    <property type="evidence" value="ECO:0007669"/>
    <property type="project" value="InterPro"/>
</dbReference>
<evidence type="ECO:0000313" key="9">
    <source>
        <dbReference type="EMBL" id="KAK4235735.1"/>
    </source>
</evidence>
<evidence type="ECO:0000256" key="4">
    <source>
        <dbReference type="ARBA" id="ARBA00022741"/>
    </source>
</evidence>
<dbReference type="AlphaFoldDB" id="A0AAN7C5Q0"/>
<keyword evidence="2" id="KW-0813">Transport</keyword>
<keyword evidence="3 9" id="KW-0812">Transmembrane</keyword>
<evidence type="ECO:0000256" key="2">
    <source>
        <dbReference type="ARBA" id="ARBA00022448"/>
    </source>
</evidence>
<evidence type="ECO:0000256" key="6">
    <source>
        <dbReference type="ARBA" id="ARBA00022989"/>
    </source>
</evidence>
<evidence type="ECO:0000256" key="3">
    <source>
        <dbReference type="ARBA" id="ARBA00022692"/>
    </source>
</evidence>
<organism evidence="9 10">
    <name type="scientific">Achaetomium macrosporum</name>
    <dbReference type="NCBI Taxonomy" id="79813"/>
    <lineage>
        <taxon>Eukaryota</taxon>
        <taxon>Fungi</taxon>
        <taxon>Dikarya</taxon>
        <taxon>Ascomycota</taxon>
        <taxon>Pezizomycotina</taxon>
        <taxon>Sordariomycetes</taxon>
        <taxon>Sordariomycetidae</taxon>
        <taxon>Sordariales</taxon>
        <taxon>Chaetomiaceae</taxon>
        <taxon>Achaetomium</taxon>
    </lineage>
</organism>
<comment type="subcellular location">
    <subcellularLocation>
        <location evidence="1">Membrane</location>
        <topology evidence="1">Multi-pass membrane protein</topology>
    </subcellularLocation>
</comment>
<dbReference type="InterPro" id="IPR050173">
    <property type="entry name" value="ABC_transporter_C-like"/>
</dbReference>
<dbReference type="PROSITE" id="PS50929">
    <property type="entry name" value="ABC_TM1F"/>
    <property type="match status" value="1"/>
</dbReference>
<dbReference type="GO" id="GO:0016020">
    <property type="term" value="C:membrane"/>
    <property type="evidence" value="ECO:0007669"/>
    <property type="project" value="UniProtKB-SubCell"/>
</dbReference>
<protein>
    <submittedName>
        <fullName evidence="9">ABC transporter type 1, transmembrane domain-containing protein</fullName>
    </submittedName>
</protein>
<keyword evidence="10" id="KW-1185">Reference proteome</keyword>
<dbReference type="InterPro" id="IPR036640">
    <property type="entry name" value="ABC1_TM_sf"/>
</dbReference>
<dbReference type="PANTHER" id="PTHR24223">
    <property type="entry name" value="ATP-BINDING CASSETTE SUB-FAMILY C"/>
    <property type="match status" value="1"/>
</dbReference>
<gene>
    <name evidence="9" type="ORF">C8A03DRAFT_36399</name>
</gene>
<evidence type="ECO:0000256" key="1">
    <source>
        <dbReference type="ARBA" id="ARBA00004141"/>
    </source>
</evidence>
<dbReference type="SUPFAM" id="SSF52540">
    <property type="entry name" value="P-loop containing nucleoside triphosphate hydrolases"/>
    <property type="match status" value="1"/>
</dbReference>